<evidence type="ECO:0000313" key="5">
    <source>
        <dbReference type="EMBL" id="KJV56380.1"/>
    </source>
</evidence>
<dbReference type="PATRIC" id="fig|1359168.3.peg.1252"/>
<evidence type="ECO:0000259" key="4">
    <source>
        <dbReference type="Pfam" id="PF00206"/>
    </source>
</evidence>
<dbReference type="EMBL" id="LANP01000010">
    <property type="protein sequence ID" value="KJV56380.1"/>
    <property type="molecule type" value="Genomic_DNA"/>
</dbReference>
<dbReference type="GO" id="GO:0004333">
    <property type="term" value="F:fumarate hydratase activity"/>
    <property type="evidence" value="ECO:0007669"/>
    <property type="project" value="UniProtKB-EC"/>
</dbReference>
<comment type="similarity">
    <text evidence="1">Belongs to the class-II fumarase/aspartase family. Fumarase subfamily.</text>
</comment>
<dbReference type="EC" id="4.2.1.2" evidence="2"/>
<dbReference type="GO" id="GO:0006108">
    <property type="term" value="P:malate metabolic process"/>
    <property type="evidence" value="ECO:0007669"/>
    <property type="project" value="TreeGrafter"/>
</dbReference>
<dbReference type="SUPFAM" id="SSF48557">
    <property type="entry name" value="L-aspartase-like"/>
    <property type="match status" value="1"/>
</dbReference>
<evidence type="ECO:0000256" key="1">
    <source>
        <dbReference type="ARBA" id="ARBA00009084"/>
    </source>
</evidence>
<organism evidence="5 6">
    <name type="scientific">Orientia chuto str. Dubai</name>
    <dbReference type="NCBI Taxonomy" id="1359168"/>
    <lineage>
        <taxon>Bacteria</taxon>
        <taxon>Pseudomonadati</taxon>
        <taxon>Pseudomonadota</taxon>
        <taxon>Alphaproteobacteria</taxon>
        <taxon>Rickettsiales</taxon>
        <taxon>Rickettsiaceae</taxon>
        <taxon>Rickettsieae</taxon>
        <taxon>Orientia</taxon>
    </lineage>
</organism>
<keyword evidence="6" id="KW-1185">Reference proteome</keyword>
<dbReference type="Gene3D" id="1.10.275.10">
    <property type="entry name" value="Fumarase/aspartase (N-terminal domain)"/>
    <property type="match status" value="1"/>
</dbReference>
<protein>
    <recommendedName>
        <fullName evidence="2">fumarate hydratase</fullName>
        <ecNumber evidence="2">4.2.1.2</ecNumber>
    </recommendedName>
</protein>
<dbReference type="InterPro" id="IPR005677">
    <property type="entry name" value="Fum_hydII"/>
</dbReference>
<dbReference type="PROSITE" id="PS00163">
    <property type="entry name" value="FUMARATE_LYASES"/>
    <property type="match status" value="1"/>
</dbReference>
<dbReference type="PANTHER" id="PTHR11444:SF1">
    <property type="entry name" value="FUMARATE HYDRATASE, MITOCHONDRIAL"/>
    <property type="match status" value="1"/>
</dbReference>
<evidence type="ECO:0000313" key="6">
    <source>
        <dbReference type="Proteomes" id="UP000033616"/>
    </source>
</evidence>
<dbReference type="InterPro" id="IPR000362">
    <property type="entry name" value="Fumarate_lyase_fam"/>
</dbReference>
<dbReference type="InterPro" id="IPR008948">
    <property type="entry name" value="L-Aspartase-like"/>
</dbReference>
<dbReference type="InterPro" id="IPR022761">
    <property type="entry name" value="Fumarate_lyase_N"/>
</dbReference>
<dbReference type="Gene3D" id="1.20.200.10">
    <property type="entry name" value="Fumarase/aspartase (Central domain)"/>
    <property type="match status" value="1"/>
</dbReference>
<dbReference type="AlphaFoldDB" id="A0A0F3MKV6"/>
<dbReference type="GO" id="GO:0006106">
    <property type="term" value="P:fumarate metabolic process"/>
    <property type="evidence" value="ECO:0007669"/>
    <property type="project" value="InterPro"/>
</dbReference>
<dbReference type="STRING" id="1359168.OCHUTO_0479"/>
<dbReference type="PRINTS" id="PR00149">
    <property type="entry name" value="FUMRATELYASE"/>
</dbReference>
<dbReference type="FunFam" id="1.10.275.10:FF:000001">
    <property type="entry name" value="Fumarate hydratase, mitochondrial"/>
    <property type="match status" value="1"/>
</dbReference>
<dbReference type="FunFam" id="1.20.200.10:FF:000001">
    <property type="entry name" value="Fumarate hydratase, mitochondrial"/>
    <property type="match status" value="1"/>
</dbReference>
<dbReference type="GO" id="GO:0006099">
    <property type="term" value="P:tricarboxylic acid cycle"/>
    <property type="evidence" value="ECO:0007669"/>
    <property type="project" value="TreeGrafter"/>
</dbReference>
<reference evidence="5 6" key="1">
    <citation type="submission" date="2015-02" db="EMBL/GenBank/DDBJ databases">
        <title>Genome Sequencing of Rickettsiales.</title>
        <authorList>
            <person name="Daugherty S.C."/>
            <person name="Su Q."/>
            <person name="Abolude K."/>
            <person name="Beier-Sexton M."/>
            <person name="Carlyon J.A."/>
            <person name="Carter R."/>
            <person name="Day N.P."/>
            <person name="Dumler S.J."/>
            <person name="Dyachenko V."/>
            <person name="Godinez A."/>
            <person name="Kurtti T.J."/>
            <person name="Lichay M."/>
            <person name="Mullins K.E."/>
            <person name="Ott S."/>
            <person name="Pappas-Brown V."/>
            <person name="Paris D.H."/>
            <person name="Patel P."/>
            <person name="Richards A.L."/>
            <person name="Sadzewicz L."/>
            <person name="Sears K."/>
            <person name="Seidman D."/>
            <person name="Sengamalay N."/>
            <person name="Stenos J."/>
            <person name="Tallon L.J."/>
            <person name="Vincent G."/>
            <person name="Fraser C.M."/>
            <person name="Munderloh U."/>
            <person name="Dunning-Hotopp J.C."/>
        </authorList>
    </citation>
    <scope>NUCLEOTIDE SEQUENCE [LARGE SCALE GENOMIC DNA]</scope>
    <source>
        <strain evidence="5 6">Fuller</strain>
    </source>
</reference>
<feature type="domain" description="Fumarate lyase N-terminal" evidence="4">
    <location>
        <begin position="15"/>
        <end position="345"/>
    </location>
</feature>
<sequence length="383" mass="42243">MEIPKKIRAENDSLGRIDVDDQYYWGAQTQRSMLNFKIGHEKMPVRLIHALALQKQCSAEVNKELGLLEPKIADAIFNAAKNISQGKYDNNFPLSVWQTGSGTQTNMNINEVIANIANEQLGSYKGAKYPVHPNDHVNMSQSSNDSFPTAMNIATAIILVDKLIPNLKKMHATLEDKIKKWNSIVKIGRTHLQDAIPLTLGQEFSSYSTQINYAIIRITSVLDRVCQLAQGGTAVGTGINCHKEFSINFVEKISKLTGIKFYSAQNKFEAIACHDTLVELSGILNVLAVSLMKIANDIRLLGSGPRCGLGEIILPINEPGSSIMPGKVNPTQAEALSMLCAQVMGNHVTITIAGSNGQLELNALNQLLSIIYYNQFNYYQMEF</sequence>
<dbReference type="InterPro" id="IPR020557">
    <property type="entry name" value="Fumarate_lyase_CS"/>
</dbReference>
<evidence type="ECO:0000256" key="2">
    <source>
        <dbReference type="ARBA" id="ARBA00012921"/>
    </source>
</evidence>
<dbReference type="Proteomes" id="UP000033616">
    <property type="component" value="Unassembled WGS sequence"/>
</dbReference>
<keyword evidence="3 5" id="KW-0456">Lyase</keyword>
<comment type="caution">
    <text evidence="5">The sequence shown here is derived from an EMBL/GenBank/DDBJ whole genome shotgun (WGS) entry which is preliminary data.</text>
</comment>
<dbReference type="Pfam" id="PF00206">
    <property type="entry name" value="Lyase_1"/>
    <property type="match status" value="1"/>
</dbReference>
<dbReference type="InterPro" id="IPR024083">
    <property type="entry name" value="Fumarase/histidase_N"/>
</dbReference>
<gene>
    <name evidence="5" type="primary">fumC</name>
    <name evidence="5" type="ORF">OCHUTO_0479</name>
</gene>
<dbReference type="PANTHER" id="PTHR11444">
    <property type="entry name" value="ASPARTATEAMMONIA/ARGININOSUCCINATE/ADENYLOSUCCINATE LYASE"/>
    <property type="match status" value="1"/>
</dbReference>
<accession>A0A0F3MKV6</accession>
<proteinExistence type="inferred from homology"/>
<evidence type="ECO:0000256" key="3">
    <source>
        <dbReference type="ARBA" id="ARBA00023239"/>
    </source>
</evidence>
<name>A0A0F3MKV6_9RICK</name>